<dbReference type="OrthoDB" id="9779098at2"/>
<dbReference type="Proteomes" id="UP000260828">
    <property type="component" value="Unassembled WGS sequence"/>
</dbReference>
<protein>
    <submittedName>
        <fullName evidence="2">Uncharacterized protein</fullName>
    </submittedName>
</protein>
<dbReference type="EMBL" id="CZBE01000004">
    <property type="protein sequence ID" value="CUP43192.1"/>
    <property type="molecule type" value="Genomic_DNA"/>
</dbReference>
<name>A0A174N3B1_9FIRM</name>
<dbReference type="AlphaFoldDB" id="A0A174N3B1"/>
<evidence type="ECO:0000313" key="7">
    <source>
        <dbReference type="Proteomes" id="UP000260828"/>
    </source>
</evidence>
<proteinExistence type="predicted"/>
<dbReference type="EMBL" id="NFKP01000001">
    <property type="protein sequence ID" value="OUP71640.1"/>
    <property type="molecule type" value="Genomic_DNA"/>
</dbReference>
<evidence type="ECO:0000313" key="2">
    <source>
        <dbReference type="EMBL" id="CUP43192.1"/>
    </source>
</evidence>
<reference evidence="6" key="2">
    <citation type="submission" date="2017-04" db="EMBL/GenBank/DDBJ databases">
        <title>Function of individual gut microbiota members based on whole genome sequencing of pure cultures obtained from chicken caecum.</title>
        <authorList>
            <person name="Medvecky M."/>
            <person name="Cejkova D."/>
            <person name="Polansky O."/>
            <person name="Karasova D."/>
            <person name="Kubasova T."/>
            <person name="Cizek A."/>
            <person name="Rychlik I."/>
        </authorList>
    </citation>
    <scope>NUCLEOTIDE SEQUENCE [LARGE SCALE GENOMIC DNA]</scope>
    <source>
        <strain evidence="6">An175</strain>
    </source>
</reference>
<feature type="signal peptide" evidence="1">
    <location>
        <begin position="1"/>
        <end position="22"/>
    </location>
</feature>
<evidence type="ECO:0000313" key="3">
    <source>
        <dbReference type="EMBL" id="OUP71640.1"/>
    </source>
</evidence>
<dbReference type="EMBL" id="QVME01000016">
    <property type="protein sequence ID" value="RGE64586.1"/>
    <property type="molecule type" value="Genomic_DNA"/>
</dbReference>
<reference evidence="2 5" key="1">
    <citation type="submission" date="2015-09" db="EMBL/GenBank/DDBJ databases">
        <authorList>
            <consortium name="Pathogen Informatics"/>
        </authorList>
    </citation>
    <scope>NUCLEOTIDE SEQUENCE [LARGE SCALE GENOMIC DNA]</scope>
    <source>
        <strain evidence="2 5">2789STDY5834939</strain>
    </source>
</reference>
<accession>A0A174N3B1</accession>
<dbReference type="GeneID" id="72463318"/>
<sequence length="115" mass="12716">MNPKRSAAILLLAAVLCAGCGAQNKQLTLENIRRLSQKGDALTWSDFDRYECSDVGSGMIVLRYPIDDEYTLIVGGPSREQPPMYIRLTRAQEAVELRGGDIDTFLARQSDHASD</sequence>
<keyword evidence="1" id="KW-0732">Signal</keyword>
<evidence type="ECO:0000256" key="1">
    <source>
        <dbReference type="SAM" id="SignalP"/>
    </source>
</evidence>
<reference evidence="3" key="3">
    <citation type="journal article" date="2018" name="BMC Genomics">
        <title>Whole genome sequencing and function prediction of 133 gut anaerobes isolated from chicken caecum in pure cultures.</title>
        <authorList>
            <person name="Medvecky M."/>
            <person name="Cejkova D."/>
            <person name="Polansky O."/>
            <person name="Karasova D."/>
            <person name="Kubasova T."/>
            <person name="Cizek A."/>
            <person name="Rychlik I."/>
        </authorList>
    </citation>
    <scope>NUCLEOTIDE SEQUENCE</scope>
    <source>
        <strain evidence="3">An175</strain>
    </source>
</reference>
<evidence type="ECO:0000313" key="6">
    <source>
        <dbReference type="Proteomes" id="UP000196386"/>
    </source>
</evidence>
<evidence type="ECO:0000313" key="5">
    <source>
        <dbReference type="Proteomes" id="UP000095765"/>
    </source>
</evidence>
<feature type="chain" id="PRO_5041795273" evidence="1">
    <location>
        <begin position="23"/>
        <end position="115"/>
    </location>
</feature>
<gene>
    <name evidence="3" type="ORF">B5F11_01885</name>
    <name evidence="4" type="ORF">DXC40_17840</name>
    <name evidence="2" type="ORF">ERS852551_00778</name>
</gene>
<dbReference type="Proteomes" id="UP000095765">
    <property type="component" value="Unassembled WGS sequence"/>
</dbReference>
<reference evidence="4 7" key="4">
    <citation type="submission" date="2018-08" db="EMBL/GenBank/DDBJ databases">
        <title>A genome reference for cultivated species of the human gut microbiota.</title>
        <authorList>
            <person name="Zou Y."/>
            <person name="Xue W."/>
            <person name="Luo G."/>
        </authorList>
    </citation>
    <scope>NUCLEOTIDE SEQUENCE [LARGE SCALE GENOMIC DNA]</scope>
    <source>
        <strain evidence="4 7">TF05-12AC</strain>
    </source>
</reference>
<organism evidence="2 5">
    <name type="scientific">Anaerotruncus colihominis</name>
    <dbReference type="NCBI Taxonomy" id="169435"/>
    <lineage>
        <taxon>Bacteria</taxon>
        <taxon>Bacillati</taxon>
        <taxon>Bacillota</taxon>
        <taxon>Clostridia</taxon>
        <taxon>Eubacteriales</taxon>
        <taxon>Oscillospiraceae</taxon>
        <taxon>Anaerotruncus</taxon>
    </lineage>
</organism>
<dbReference type="RefSeq" id="WP_006876860.1">
    <property type="nucleotide sequence ID" value="NZ_CABIWA010000004.1"/>
</dbReference>
<dbReference type="Proteomes" id="UP000196386">
    <property type="component" value="Unassembled WGS sequence"/>
</dbReference>
<evidence type="ECO:0000313" key="4">
    <source>
        <dbReference type="EMBL" id="RGE64586.1"/>
    </source>
</evidence>